<gene>
    <name evidence="2" type="ordered locus">Deipr_1469</name>
</gene>
<dbReference type="NCBIfam" id="NF041131">
    <property type="entry name" value="RicT_YaaT_fam"/>
    <property type="match status" value="1"/>
</dbReference>
<dbReference type="OrthoDB" id="9779344at2"/>
<dbReference type="Proteomes" id="UP000007718">
    <property type="component" value="Chromosome"/>
</dbReference>
<dbReference type="PROSITE" id="PS51411">
    <property type="entry name" value="PSP1_C"/>
    <property type="match status" value="1"/>
</dbReference>
<dbReference type="PANTHER" id="PTHR43830">
    <property type="entry name" value="PROTEIN PSP1"/>
    <property type="match status" value="1"/>
</dbReference>
<name>F0RJP0_DEIPM</name>
<evidence type="ECO:0000259" key="1">
    <source>
        <dbReference type="PROSITE" id="PS51411"/>
    </source>
</evidence>
<dbReference type="Pfam" id="PF04468">
    <property type="entry name" value="PSP1"/>
    <property type="match status" value="1"/>
</dbReference>
<feature type="domain" description="PSP1 C-terminal" evidence="1">
    <location>
        <begin position="57"/>
        <end position="142"/>
    </location>
</feature>
<dbReference type="KEGG" id="dpt:Deipr_1469"/>
<dbReference type="GO" id="GO:0005737">
    <property type="term" value="C:cytoplasm"/>
    <property type="evidence" value="ECO:0007669"/>
    <property type="project" value="TreeGrafter"/>
</dbReference>
<dbReference type="InterPro" id="IPR047767">
    <property type="entry name" value="PSP1-like"/>
</dbReference>
<dbReference type="RefSeq" id="WP_013615218.1">
    <property type="nucleotide sequence ID" value="NC_015161.1"/>
</dbReference>
<dbReference type="InterPro" id="IPR007557">
    <property type="entry name" value="PSP1_C"/>
</dbReference>
<evidence type="ECO:0000313" key="3">
    <source>
        <dbReference type="Proteomes" id="UP000007718"/>
    </source>
</evidence>
<dbReference type="AlphaFoldDB" id="F0RJP0"/>
<keyword evidence="3" id="KW-1185">Reference proteome</keyword>
<accession>F0RJP0</accession>
<protein>
    <submittedName>
        <fullName evidence="2">PSP1 domain protein</fullName>
    </submittedName>
</protein>
<dbReference type="PANTHER" id="PTHR43830:SF3">
    <property type="entry name" value="PROTEIN PSP1"/>
    <property type="match status" value="1"/>
</dbReference>
<organism evidence="2 3">
    <name type="scientific">Deinococcus proteolyticus (strain ATCC 35074 / DSM 20540 / JCM 6276 / NBRC 101906 / NCIMB 13154 / VKM Ac-1939 / CCM 2703 / MRP)</name>
    <dbReference type="NCBI Taxonomy" id="693977"/>
    <lineage>
        <taxon>Bacteria</taxon>
        <taxon>Thermotogati</taxon>
        <taxon>Deinococcota</taxon>
        <taxon>Deinococci</taxon>
        <taxon>Deinococcales</taxon>
        <taxon>Deinococcaceae</taxon>
        <taxon>Deinococcus</taxon>
    </lineage>
</organism>
<sequence>MQLVRYPRSPALHAVISEQSYPSGTPVVVQGQRGPELAYTRGEAGAGSPQASQPPAGQLLRAASPEDLAQAERLSGLAEDIKWSLRAQARAQGLAVKIVSLEFTLDEALLTLSYSAEDRLDLRGLIAEVRPYTQARVNFAAVGAREQAVTLGAIGACGRENCSSRFLQELPPITIRMARDQQLPLNPDKLSGPCGRLMCCLQYEHPMYLELLRDLPRRGAHACHTGSGACGKVTKLHPLTAQVDLATENGVLEHVPVSELEVQRGKGKRGGRAGD</sequence>
<proteinExistence type="predicted"/>
<dbReference type="eggNOG" id="COG1774">
    <property type="taxonomic scope" value="Bacteria"/>
</dbReference>
<dbReference type="HOGENOM" id="CLU_033149_2_0_0"/>
<reference evidence="2 3" key="2">
    <citation type="journal article" date="2012" name="Stand. Genomic Sci.">
        <title>Complete genome sequence of the orange-red pigmented, radioresistant Deinococcus proteolyticus type strain (MRP(T)).</title>
        <authorList>
            <person name="Copeland A."/>
            <person name="Zeytun A."/>
            <person name="Yassawong M."/>
            <person name="Nolan M."/>
            <person name="Lucas S."/>
            <person name="Hammon N."/>
            <person name="Deshpande S."/>
            <person name="Cheng J.F."/>
            <person name="Han C."/>
            <person name="Tapia R."/>
            <person name="Goodwin L.A."/>
            <person name="Pitluck S."/>
            <person name="Mavromatis K."/>
            <person name="Liolios K."/>
            <person name="Pagani I."/>
            <person name="Ivanova N."/>
            <person name="Mikhailova N."/>
            <person name="Pati A."/>
            <person name="Chen A."/>
            <person name="Palaniappan K."/>
            <person name="Land M."/>
            <person name="Hauser L."/>
            <person name="Jeffries C.D."/>
            <person name="Brambilla E.M."/>
            <person name="Rohde M."/>
            <person name="Sikorski J."/>
            <person name="Pukall R."/>
            <person name="Goker M."/>
            <person name="Detter J.C."/>
            <person name="Woyke T."/>
            <person name="Bristow J."/>
            <person name="Eisen J.A."/>
            <person name="Markowitz V."/>
            <person name="Hugenholtz P."/>
            <person name="Kyrpides N.C."/>
            <person name="Klenk H.P."/>
            <person name="Lapidus A."/>
        </authorList>
    </citation>
    <scope>NUCLEOTIDE SEQUENCE [LARGE SCALE GENOMIC DNA]</scope>
    <source>
        <strain evidence="3">ATCC 35074 / DSM 20540 / JCM 6276 / NBRC 101906 / NCIMB 13154 / VKM Ac-1939 / CCM 2703 / MRP</strain>
    </source>
</reference>
<evidence type="ECO:0000313" key="2">
    <source>
        <dbReference type="EMBL" id="ADY26610.1"/>
    </source>
</evidence>
<reference evidence="3" key="1">
    <citation type="submission" date="2011-02" db="EMBL/GenBank/DDBJ databases">
        <title>The complete sequence of chromosome of Deinococcus proteolyticus DSM 20540.</title>
        <authorList>
            <consortium name="US DOE Joint Genome Institute (JGI-PGF)"/>
            <person name="Lucas S."/>
            <person name="Copeland A."/>
            <person name="Lapidus A."/>
            <person name="Bruce D."/>
            <person name="Goodwin L."/>
            <person name="Pitluck S."/>
            <person name="Kyrpides N."/>
            <person name="Mavromatis K."/>
            <person name="Pagani I."/>
            <person name="Ivanova N."/>
            <person name="Ovchinnikova G."/>
            <person name="Zeytun A."/>
            <person name="Detter J.C."/>
            <person name="Han C."/>
            <person name="Land M."/>
            <person name="Hauser L."/>
            <person name="Markowitz V."/>
            <person name="Cheng J.-F."/>
            <person name="Hugenholtz P."/>
            <person name="Woyke T."/>
            <person name="Wu D."/>
            <person name="Pukall R."/>
            <person name="Steenblock K."/>
            <person name="Brambilla E."/>
            <person name="Klenk H.-P."/>
            <person name="Eisen J.A."/>
        </authorList>
    </citation>
    <scope>NUCLEOTIDE SEQUENCE [LARGE SCALE GENOMIC DNA]</scope>
    <source>
        <strain evidence="3">ATCC 35074 / DSM 20540 / JCM 6276 / NBRC 101906 / NCIMB 13154 / VKM Ac-1939 / CCM 2703 / MRP</strain>
    </source>
</reference>
<dbReference type="EMBL" id="CP002536">
    <property type="protein sequence ID" value="ADY26610.1"/>
    <property type="molecule type" value="Genomic_DNA"/>
</dbReference>